<organism evidence="2 3">
    <name type="scientific">Cladonia borealis</name>
    <dbReference type="NCBI Taxonomy" id="184061"/>
    <lineage>
        <taxon>Eukaryota</taxon>
        <taxon>Fungi</taxon>
        <taxon>Dikarya</taxon>
        <taxon>Ascomycota</taxon>
        <taxon>Pezizomycotina</taxon>
        <taxon>Lecanoromycetes</taxon>
        <taxon>OSLEUM clade</taxon>
        <taxon>Lecanoromycetidae</taxon>
        <taxon>Lecanorales</taxon>
        <taxon>Lecanorineae</taxon>
        <taxon>Cladoniaceae</taxon>
        <taxon>Cladonia</taxon>
    </lineage>
</organism>
<gene>
    <name evidence="2" type="ORF">JMJ35_005120</name>
</gene>
<evidence type="ECO:0000313" key="2">
    <source>
        <dbReference type="EMBL" id="KAK0511992.1"/>
    </source>
</evidence>
<feature type="domain" description="CHAT" evidence="1">
    <location>
        <begin position="798"/>
        <end position="1074"/>
    </location>
</feature>
<sequence>MSSNNSAHILSLDAQIQTARLLLQSRNTSGDAWTDWNALPILLNQRYKEYHVNEDLDEIIRTDLRILTQASIVGSQWELLAGRLGFLVITFADRYRRNESLADSSRAVYFSRLAFSICPLKHVKTRIFLLSHLAQCLVDKSQRMCNDKLLNEAVELARAAIPNTPDQENETRGILANLLHRQYSRVRNIEALQESIDLSETIIQSPQSDEISYICHHDLSYALYLRFERYGAIEDLRRAIDLREKSLQSPHITAESFAERVSDLAIFLITRIEYHSDTADIQRATRLLQEASRRLTPDSSKHARLLFLASRYLALSYKAGDKLQDLEDAINAAQRGLSYTDVPKPIRLDLLNGLDTHFLHRYRRLHRAIDRQQALDYFGHALSLCPAAEKVEQGNMLTNMTSLYDASYQITKDPQYLDTAIQKTIETLPVLDVAVIPSAWLNAANRYLLLYVRDDSRIENLFIAAKHIDRCLGACHRWNSSVWAQSCLTAATIYRIRYNRTSECEDFTSAYSLYMECYSTKPISPRVRMRAARAVGKLLASVGRWDEAWTILEDVVRLIPVYCSPHLSPTDRQFVVSQLSGLGSEACAAGIAIGEITRALEILEQCRGLIASSTHVAVPNLSQLENEHGELCRSFVDRRRACFEATHSDVNPSSVSVSSTLGLEGSHSSSISLLEECIDRIRAQKGFEDFLSTMKADEMQRLSKNGAIVVLNGTNHRQEAIIVTKFDVKSIDLQIAKMDWSIVSKYLVTNIAHVNDKLDRSHKNSLLRGMLYHLWINIGSPVCEAVGYAEKKASENVLGRHIWWMPIGSFTRLPVHVAGAWTGKYLDTLPFRAISSYISSFRVLAYAQERSGRIEHRSLRETMQGLFVSMAIPDGLVSKRKLFLRGAASEEFEVRKANPNIKWTSLQRPSAKDVLESLPNYSCIHVASHGICDAEDPASSHLILMGQGDDGSPIPDRLKVADITPDVAGDAVFAFLAACCSADSRVPELADEGLQIANAFQLAGFPHVIGSLWLANDCICPIFSRIFYDTLAKHADSISNNDLIAIAVHFSTLHLIALYGDEPLLWACFVHMGA</sequence>
<dbReference type="AlphaFoldDB" id="A0AA39V1E4"/>
<name>A0AA39V1E4_9LECA</name>
<keyword evidence="3" id="KW-1185">Reference proteome</keyword>
<proteinExistence type="predicted"/>
<evidence type="ECO:0000313" key="3">
    <source>
        <dbReference type="Proteomes" id="UP001166286"/>
    </source>
</evidence>
<dbReference type="Proteomes" id="UP001166286">
    <property type="component" value="Unassembled WGS sequence"/>
</dbReference>
<protein>
    <recommendedName>
        <fullName evidence="1">CHAT domain-containing protein</fullName>
    </recommendedName>
</protein>
<comment type="caution">
    <text evidence="2">The sequence shown here is derived from an EMBL/GenBank/DDBJ whole genome shotgun (WGS) entry which is preliminary data.</text>
</comment>
<dbReference type="InterPro" id="IPR024983">
    <property type="entry name" value="CHAT_dom"/>
</dbReference>
<dbReference type="Gene3D" id="1.25.40.10">
    <property type="entry name" value="Tetratricopeptide repeat domain"/>
    <property type="match status" value="1"/>
</dbReference>
<dbReference type="InterPro" id="IPR011990">
    <property type="entry name" value="TPR-like_helical_dom_sf"/>
</dbReference>
<dbReference type="EMBL" id="JAFEKC020000011">
    <property type="protein sequence ID" value="KAK0511992.1"/>
    <property type="molecule type" value="Genomic_DNA"/>
</dbReference>
<accession>A0AA39V1E4</accession>
<evidence type="ECO:0000259" key="1">
    <source>
        <dbReference type="Pfam" id="PF12770"/>
    </source>
</evidence>
<reference evidence="2" key="1">
    <citation type="submission" date="2023-03" db="EMBL/GenBank/DDBJ databases">
        <title>Complete genome of Cladonia borealis.</title>
        <authorList>
            <person name="Park H."/>
        </authorList>
    </citation>
    <scope>NUCLEOTIDE SEQUENCE</scope>
    <source>
        <strain evidence="2">ANT050790</strain>
    </source>
</reference>
<dbReference type="Pfam" id="PF12770">
    <property type="entry name" value="CHAT"/>
    <property type="match status" value="1"/>
</dbReference>